<feature type="transmembrane region" description="Helical" evidence="1">
    <location>
        <begin position="20"/>
        <end position="38"/>
    </location>
</feature>
<keyword evidence="1" id="KW-1133">Transmembrane helix</keyword>
<dbReference type="OrthoDB" id="9809910at2"/>
<organism evidence="2 3">
    <name type="scientific">Proteobacteria bacterium 228</name>
    <dbReference type="NCBI Taxonomy" id="2083153"/>
    <lineage>
        <taxon>Bacteria</taxon>
        <taxon>Pseudomonadati</taxon>
        <taxon>Pseudomonadota</taxon>
    </lineage>
</organism>
<dbReference type="Pfam" id="PF05145">
    <property type="entry name" value="AbrB"/>
    <property type="match status" value="1"/>
</dbReference>
<protein>
    <recommendedName>
        <fullName evidence="4">AbrB family transcriptional regulator</fullName>
    </recommendedName>
</protein>
<dbReference type="PANTHER" id="PTHR38457">
    <property type="entry name" value="REGULATOR ABRB-RELATED"/>
    <property type="match status" value="1"/>
</dbReference>
<dbReference type="Proteomes" id="UP000238196">
    <property type="component" value="Unassembled WGS sequence"/>
</dbReference>
<dbReference type="EMBL" id="PRLP01000047">
    <property type="protein sequence ID" value="PPC76595.1"/>
    <property type="molecule type" value="Genomic_DNA"/>
</dbReference>
<dbReference type="InterPro" id="IPR017516">
    <property type="entry name" value="AbrB_dup"/>
</dbReference>
<dbReference type="NCBIfam" id="TIGR03082">
    <property type="entry name" value="Gneg_AbrB_dup"/>
    <property type="match status" value="2"/>
</dbReference>
<keyword evidence="1" id="KW-0812">Transmembrane</keyword>
<feature type="transmembrane region" description="Helical" evidence="1">
    <location>
        <begin position="220"/>
        <end position="237"/>
    </location>
</feature>
<feature type="transmembrane region" description="Helical" evidence="1">
    <location>
        <begin position="98"/>
        <end position="117"/>
    </location>
</feature>
<evidence type="ECO:0000256" key="1">
    <source>
        <dbReference type="SAM" id="Phobius"/>
    </source>
</evidence>
<reference evidence="2 3" key="1">
    <citation type="submission" date="2018-02" db="EMBL/GenBank/DDBJ databases">
        <title>novel marine gammaproteobacteria from coastal saline agro ecosystem.</title>
        <authorList>
            <person name="Krishnan R."/>
            <person name="Ramesh Kumar N."/>
        </authorList>
    </citation>
    <scope>NUCLEOTIDE SEQUENCE [LARGE SCALE GENOMIC DNA]</scope>
    <source>
        <strain evidence="2 3">228</strain>
    </source>
</reference>
<dbReference type="PIRSF" id="PIRSF038991">
    <property type="entry name" value="Protein_AbrB"/>
    <property type="match status" value="1"/>
</dbReference>
<evidence type="ECO:0000313" key="3">
    <source>
        <dbReference type="Proteomes" id="UP000238196"/>
    </source>
</evidence>
<name>A0A2S5KPN5_9PROT</name>
<keyword evidence="1" id="KW-0472">Membrane</keyword>
<feature type="transmembrane region" description="Helical" evidence="1">
    <location>
        <begin position="158"/>
        <end position="176"/>
    </location>
</feature>
<dbReference type="PANTHER" id="PTHR38457:SF1">
    <property type="entry name" value="REGULATOR ABRB-RELATED"/>
    <property type="match status" value="1"/>
</dbReference>
<proteinExistence type="predicted"/>
<accession>A0A2S5KPN5</accession>
<feature type="transmembrane region" description="Helical" evidence="1">
    <location>
        <begin position="73"/>
        <end position="92"/>
    </location>
</feature>
<dbReference type="GO" id="GO:0010468">
    <property type="term" value="P:regulation of gene expression"/>
    <property type="evidence" value="ECO:0007669"/>
    <property type="project" value="InterPro"/>
</dbReference>
<gene>
    <name evidence="2" type="ORF">C4K68_14580</name>
</gene>
<feature type="transmembrane region" description="Helical" evidence="1">
    <location>
        <begin position="329"/>
        <end position="350"/>
    </location>
</feature>
<dbReference type="AlphaFoldDB" id="A0A2S5KPN5"/>
<comment type="caution">
    <text evidence="2">The sequence shown here is derived from an EMBL/GenBank/DDBJ whole genome shotgun (WGS) entry which is preliminary data.</text>
</comment>
<feature type="transmembrane region" description="Helical" evidence="1">
    <location>
        <begin position="273"/>
        <end position="296"/>
    </location>
</feature>
<feature type="transmembrane region" description="Helical" evidence="1">
    <location>
        <begin position="44"/>
        <end position="61"/>
    </location>
</feature>
<sequence>MYQPARPTPPLAKLPPAAQWLALLVCSGLFGALLAHLAMPAAHFLGPMLVAIVFGVMGATIRLPRIAFRLGQGCVGVMVAHAMTSAVLLAIVNNWPVMILATVLTVVFSALVGSLLVRYSSLPGSTAVWGTSPGAAAAMTAMAEDYGADPRIVATMQYVRVVCVVVGASVVSRFVADYHGVSSTPQDAFALDAHTFWPFVASIAIVLVGVSLGSRIPAGALLVPLLIATALQLSGWIDLFLPDWLLVIAYGVLGCYVGLRFDRKTVRTVVRSLPVMIISSLVLIVLCGLSAWALAPFLHTDFISAFLATSPGGLDSLAIIAIDIKADAGLVLALQTLRLFGVIVTGPFLAKQMLRLVKEPG</sequence>
<dbReference type="InterPro" id="IPR007820">
    <property type="entry name" value="AbrB_fam"/>
</dbReference>
<evidence type="ECO:0000313" key="2">
    <source>
        <dbReference type="EMBL" id="PPC76595.1"/>
    </source>
</evidence>
<dbReference type="GO" id="GO:0016020">
    <property type="term" value="C:membrane"/>
    <property type="evidence" value="ECO:0007669"/>
    <property type="project" value="InterPro"/>
</dbReference>
<feature type="transmembrane region" description="Helical" evidence="1">
    <location>
        <begin position="243"/>
        <end position="261"/>
    </location>
</feature>
<feature type="transmembrane region" description="Helical" evidence="1">
    <location>
        <begin position="196"/>
        <end position="213"/>
    </location>
</feature>
<evidence type="ECO:0008006" key="4">
    <source>
        <dbReference type="Google" id="ProtNLM"/>
    </source>
</evidence>